<evidence type="ECO:0000313" key="7">
    <source>
        <dbReference type="EMBL" id="MCW1925642.1"/>
    </source>
</evidence>
<name>A0ABT3GQ77_9BACT</name>
<dbReference type="Pfam" id="PF01957">
    <property type="entry name" value="NfeD"/>
    <property type="match status" value="1"/>
</dbReference>
<evidence type="ECO:0000256" key="2">
    <source>
        <dbReference type="ARBA" id="ARBA00022692"/>
    </source>
</evidence>
<dbReference type="InterPro" id="IPR002810">
    <property type="entry name" value="NfeD-like_C"/>
</dbReference>
<keyword evidence="2 5" id="KW-0812">Transmembrane</keyword>
<evidence type="ECO:0000256" key="3">
    <source>
        <dbReference type="ARBA" id="ARBA00022989"/>
    </source>
</evidence>
<protein>
    <submittedName>
        <fullName evidence="7">NfeD family protein</fullName>
    </submittedName>
</protein>
<organism evidence="7 8">
    <name type="scientific">Luteolibacter arcticus</name>
    <dbReference type="NCBI Taxonomy" id="1581411"/>
    <lineage>
        <taxon>Bacteria</taxon>
        <taxon>Pseudomonadati</taxon>
        <taxon>Verrucomicrobiota</taxon>
        <taxon>Verrucomicrobiia</taxon>
        <taxon>Verrucomicrobiales</taxon>
        <taxon>Verrucomicrobiaceae</taxon>
        <taxon>Luteolibacter</taxon>
    </lineage>
</organism>
<dbReference type="RefSeq" id="WP_264489748.1">
    <property type="nucleotide sequence ID" value="NZ_JAPDDT010000015.1"/>
</dbReference>
<dbReference type="InterPro" id="IPR052165">
    <property type="entry name" value="Membrane_assoc_protease"/>
</dbReference>
<dbReference type="SUPFAM" id="SSF141322">
    <property type="entry name" value="NfeD domain-like"/>
    <property type="match status" value="1"/>
</dbReference>
<dbReference type="Proteomes" id="UP001320876">
    <property type="component" value="Unassembled WGS sequence"/>
</dbReference>
<dbReference type="Gene3D" id="2.40.50.140">
    <property type="entry name" value="Nucleic acid-binding proteins"/>
    <property type="match status" value="1"/>
</dbReference>
<keyword evidence="3 5" id="KW-1133">Transmembrane helix</keyword>
<dbReference type="InterPro" id="IPR012340">
    <property type="entry name" value="NA-bd_OB-fold"/>
</dbReference>
<accession>A0ABT3GQ77</accession>
<dbReference type="PANTHER" id="PTHR33507:SF3">
    <property type="entry name" value="INNER MEMBRANE PROTEIN YBBJ"/>
    <property type="match status" value="1"/>
</dbReference>
<keyword evidence="8" id="KW-1185">Reference proteome</keyword>
<feature type="transmembrane region" description="Helical" evidence="5">
    <location>
        <begin position="50"/>
        <end position="68"/>
    </location>
</feature>
<evidence type="ECO:0000256" key="4">
    <source>
        <dbReference type="ARBA" id="ARBA00023136"/>
    </source>
</evidence>
<comment type="caution">
    <text evidence="7">The sequence shown here is derived from an EMBL/GenBank/DDBJ whole genome shotgun (WGS) entry which is preliminary data.</text>
</comment>
<gene>
    <name evidence="7" type="ORF">OKA05_23995</name>
</gene>
<comment type="subcellular location">
    <subcellularLocation>
        <location evidence="1">Membrane</location>
        <topology evidence="1">Multi-pass membrane protein</topology>
    </subcellularLocation>
</comment>
<dbReference type="PANTHER" id="PTHR33507">
    <property type="entry name" value="INNER MEMBRANE PROTEIN YBBJ"/>
    <property type="match status" value="1"/>
</dbReference>
<evidence type="ECO:0000256" key="1">
    <source>
        <dbReference type="ARBA" id="ARBA00004141"/>
    </source>
</evidence>
<evidence type="ECO:0000256" key="5">
    <source>
        <dbReference type="SAM" id="Phobius"/>
    </source>
</evidence>
<reference evidence="7 8" key="1">
    <citation type="submission" date="2022-10" db="EMBL/GenBank/DDBJ databases">
        <title>Luteolibacter arcticus strain CCTCC AB 2014275, whole genome shotgun sequencing project.</title>
        <authorList>
            <person name="Zhao G."/>
            <person name="Shen L."/>
        </authorList>
    </citation>
    <scope>NUCLEOTIDE SEQUENCE [LARGE SCALE GENOMIC DNA]</scope>
    <source>
        <strain evidence="7 8">CCTCC AB 2014275</strain>
    </source>
</reference>
<dbReference type="EMBL" id="JAPDDT010000015">
    <property type="protein sequence ID" value="MCW1925642.1"/>
    <property type="molecule type" value="Genomic_DNA"/>
</dbReference>
<sequence>MPIDPEILWLIAGVILILAEFFAPGVIIVFFGVGAIFTAITTFFGWTPDLGSQAAMFAVTSVVLLFGLRRFVKKWFVGHSANAGGSVDDDYTGREARVITALPGRGEDGLVEIKGTNWNARSDTPVAAGETVIIERRQGLTFHVRPRH</sequence>
<feature type="domain" description="NfeD-like C-terminal" evidence="6">
    <location>
        <begin position="89"/>
        <end position="146"/>
    </location>
</feature>
<evidence type="ECO:0000259" key="6">
    <source>
        <dbReference type="Pfam" id="PF01957"/>
    </source>
</evidence>
<evidence type="ECO:0000313" key="8">
    <source>
        <dbReference type="Proteomes" id="UP001320876"/>
    </source>
</evidence>
<proteinExistence type="predicted"/>
<feature type="transmembrane region" description="Helical" evidence="5">
    <location>
        <begin position="7"/>
        <end position="38"/>
    </location>
</feature>
<keyword evidence="4 5" id="KW-0472">Membrane</keyword>